<feature type="transmembrane region" description="Helical" evidence="1">
    <location>
        <begin position="390"/>
        <end position="407"/>
    </location>
</feature>
<evidence type="ECO:0000259" key="2">
    <source>
        <dbReference type="Pfam" id="PF26626"/>
    </source>
</evidence>
<feature type="transmembrane region" description="Helical" evidence="1">
    <location>
        <begin position="366"/>
        <end position="384"/>
    </location>
</feature>
<protein>
    <submittedName>
        <fullName evidence="3">Membrane protein</fullName>
    </submittedName>
</protein>
<feature type="domain" description="DUF8201" evidence="2">
    <location>
        <begin position="1"/>
        <end position="396"/>
    </location>
</feature>
<dbReference type="Pfam" id="PF26626">
    <property type="entry name" value="DUF8201"/>
    <property type="match status" value="1"/>
</dbReference>
<feature type="transmembrane region" description="Helical" evidence="1">
    <location>
        <begin position="184"/>
        <end position="211"/>
    </location>
</feature>
<proteinExistence type="predicted"/>
<feature type="transmembrane region" description="Helical" evidence="1">
    <location>
        <begin position="33"/>
        <end position="53"/>
    </location>
</feature>
<dbReference type="Proteomes" id="UP000035900">
    <property type="component" value="Unassembled WGS sequence"/>
</dbReference>
<dbReference type="EMBL" id="LFNG01000006">
    <property type="protein sequence ID" value="KMQ71630.1"/>
    <property type="molecule type" value="Genomic_DNA"/>
</dbReference>
<keyword evidence="1" id="KW-0812">Transmembrane</keyword>
<sequence>MLSILFSAIVLIPVFLGFGRVSCSLFKIEVDGISLKLILGTLSISTLFCLMAFFVPLNIFVEIPFLVFGFWAFFYFKEYRGILQFAPNHRSIFLSVTAIILFFGSFYPFILDHFGYYVPTISWLSKVGLVQGISNLDLLLGQMSFWHILQAGFSNFTDSFLRLNAVILVIFLIYIFEKKSWIHLVFLPILFLFAQSPNPDLPMLVFSLIVLNEIFLGYRDSSVLFLISVFIFAVKPTMIWLPVLSFLYSVFMLRSGLRVFLPGKILLFLFLFKNIWTFGFPIFPVPFPDFGFSWAPNSVVLAKSSDMAILKTYDLQYTVEEIRQFSTMDYIKNWLFLDGIKGKIHMLFVVSLALFLLFSILRKSKLVWLIFISILLKTIMVLWFSAQYRFFIDVFFVIFFVVFWQRISKFGSLLIFSILTFIFGLFFCFPKYFQSQLPSFKMSGFMGGFVPTQFCSPAVYEWKKFENHQIGNLKFNVVKDYPFSFDTPIPAISPSFVQQYLDAGIFPQLKGPDFRDGFVWKKITPFEKAKIQRILDLHYDEGR</sequence>
<reference evidence="3 4" key="1">
    <citation type="journal article" date="2004" name="Int. J. Syst. Evol. Microbiol.">
        <title>Kaistella koreensis gen. nov., sp. nov., a novel member of the Chryseobacterium-Bergeyella-Riemerella branch.</title>
        <authorList>
            <person name="Kim M.K."/>
            <person name="Im W.T."/>
            <person name="Shin Y.K."/>
            <person name="Lim J.H."/>
            <person name="Kim S.H."/>
            <person name="Lee B.C."/>
            <person name="Park M.Y."/>
            <person name="Lee K.Y."/>
            <person name="Lee S.T."/>
        </authorList>
    </citation>
    <scope>NUCLEOTIDE SEQUENCE [LARGE SCALE GENOMIC DNA]</scope>
    <source>
        <strain evidence="3 4">CCUG 49689</strain>
    </source>
</reference>
<feature type="transmembrane region" description="Helical" evidence="1">
    <location>
        <begin position="265"/>
        <end position="283"/>
    </location>
</feature>
<feature type="transmembrane region" description="Helical" evidence="1">
    <location>
        <begin position="6"/>
        <end position="26"/>
    </location>
</feature>
<feature type="transmembrane region" description="Helical" evidence="1">
    <location>
        <begin position="223"/>
        <end position="253"/>
    </location>
</feature>
<feature type="transmembrane region" description="Helical" evidence="1">
    <location>
        <begin position="92"/>
        <end position="110"/>
    </location>
</feature>
<comment type="caution">
    <text evidence="3">The sequence shown here is derived from an EMBL/GenBank/DDBJ whole genome shotgun (WGS) entry which is preliminary data.</text>
</comment>
<gene>
    <name evidence="3" type="ORF">ACM44_05220</name>
</gene>
<dbReference type="PATRIC" id="fig|1304281.5.peg.1120"/>
<feature type="transmembrane region" description="Helical" evidence="1">
    <location>
        <begin position="59"/>
        <end position="76"/>
    </location>
</feature>
<feature type="transmembrane region" description="Helical" evidence="1">
    <location>
        <begin position="159"/>
        <end position="177"/>
    </location>
</feature>
<accession>A0A0J7LRK9</accession>
<keyword evidence="1" id="KW-0472">Membrane</keyword>
<organism evidence="3 4">
    <name type="scientific">Chryseobacterium koreense CCUG 49689</name>
    <dbReference type="NCBI Taxonomy" id="1304281"/>
    <lineage>
        <taxon>Bacteria</taxon>
        <taxon>Pseudomonadati</taxon>
        <taxon>Bacteroidota</taxon>
        <taxon>Flavobacteriia</taxon>
        <taxon>Flavobacteriales</taxon>
        <taxon>Weeksellaceae</taxon>
        <taxon>Chryseobacterium group</taxon>
        <taxon>Chryseobacterium</taxon>
    </lineage>
</organism>
<feature type="transmembrane region" description="Helical" evidence="1">
    <location>
        <begin position="344"/>
        <end position="361"/>
    </location>
</feature>
<dbReference type="RefSeq" id="WP_048499004.1">
    <property type="nucleotide sequence ID" value="NZ_LFNG01000006.1"/>
</dbReference>
<name>A0A0J7LRK9_9FLAO</name>
<evidence type="ECO:0000313" key="3">
    <source>
        <dbReference type="EMBL" id="KMQ71630.1"/>
    </source>
</evidence>
<dbReference type="STRING" id="1304281.ACM44_05220"/>
<evidence type="ECO:0000256" key="1">
    <source>
        <dbReference type="SAM" id="Phobius"/>
    </source>
</evidence>
<evidence type="ECO:0000313" key="4">
    <source>
        <dbReference type="Proteomes" id="UP000035900"/>
    </source>
</evidence>
<dbReference type="InterPro" id="IPR058065">
    <property type="entry name" value="LIC_10190-like"/>
</dbReference>
<dbReference type="AlphaFoldDB" id="A0A0J7LRK9"/>
<keyword evidence="1" id="KW-1133">Transmembrane helix</keyword>
<feature type="transmembrane region" description="Helical" evidence="1">
    <location>
        <begin position="414"/>
        <end position="433"/>
    </location>
</feature>
<dbReference type="NCBIfam" id="NF047510">
    <property type="entry name" value="LIC_10190_fam"/>
    <property type="match status" value="1"/>
</dbReference>
<keyword evidence="4" id="KW-1185">Reference proteome</keyword>
<dbReference type="InterPro" id="IPR058514">
    <property type="entry name" value="DUF8201"/>
</dbReference>